<proteinExistence type="predicted"/>
<reference evidence="2 3" key="1">
    <citation type="journal article" date="2012" name="J. Bacteriol.">
        <title>Draft Genome Sequence of Mesorhizobium alhagi CCNWXJ12-2T, a Novel Salt-Resistant Species Isolated from the Desert of Northwestern China.</title>
        <authorList>
            <person name="Zhou M."/>
            <person name="Chen W."/>
            <person name="Chen H."/>
            <person name="Wei G."/>
        </authorList>
    </citation>
    <scope>NUCLEOTIDE SEQUENCE [LARGE SCALE GENOMIC DNA]</scope>
    <source>
        <strain evidence="2 3">CCNWXJ12-2</strain>
    </source>
</reference>
<dbReference type="PANTHER" id="PTHR33376">
    <property type="match status" value="1"/>
</dbReference>
<accession>H0HU74</accession>
<evidence type="ECO:0000313" key="3">
    <source>
        <dbReference type="Proteomes" id="UP000003250"/>
    </source>
</evidence>
<dbReference type="PANTHER" id="PTHR33376:SF15">
    <property type="entry name" value="BLL6794 PROTEIN"/>
    <property type="match status" value="1"/>
</dbReference>
<dbReference type="Proteomes" id="UP000003250">
    <property type="component" value="Unassembled WGS sequence"/>
</dbReference>
<protein>
    <submittedName>
        <fullName evidence="2">TRAP transporter subunit DctP</fullName>
    </submittedName>
</protein>
<dbReference type="InterPro" id="IPR018389">
    <property type="entry name" value="DctP_fam"/>
</dbReference>
<dbReference type="PROSITE" id="PS51318">
    <property type="entry name" value="TAT"/>
    <property type="match status" value="1"/>
</dbReference>
<dbReference type="InterPro" id="IPR038404">
    <property type="entry name" value="TRAP_DctP_sf"/>
</dbReference>
<keyword evidence="1" id="KW-0732">Signal</keyword>
<dbReference type="Gene3D" id="3.40.190.170">
    <property type="entry name" value="Bacterial extracellular solute-binding protein, family 7"/>
    <property type="match status" value="1"/>
</dbReference>
<evidence type="ECO:0000313" key="2">
    <source>
        <dbReference type="EMBL" id="EHK55710.1"/>
    </source>
</evidence>
<dbReference type="GO" id="GO:0055085">
    <property type="term" value="P:transmembrane transport"/>
    <property type="evidence" value="ECO:0007669"/>
    <property type="project" value="InterPro"/>
</dbReference>
<keyword evidence="3" id="KW-1185">Reference proteome</keyword>
<dbReference type="EMBL" id="AHAM01000149">
    <property type="protein sequence ID" value="EHK55710.1"/>
    <property type="molecule type" value="Genomic_DNA"/>
</dbReference>
<dbReference type="RefSeq" id="WP_008837334.1">
    <property type="nucleotide sequence ID" value="NZ_AHAM01000149.1"/>
</dbReference>
<sequence length="351" mass="37797">MELTRRKFMTYSAVAMAAPAVLRVSGARAQEATVLRLHHYLPPAANFPSLVLAPWAKKIEEESGQKLKVELFPALQLGGKLPQLYDQAKHGVVDIVWTLPGATPGRFPSIEPFELPFVAGAKGIQNALACQEFADKHLTKETADVKLLSCWAHDAGVIHTNAAISSMDDLKGLKLRSPTRLAGEALAALGATPVGMPLPQVPEALAQKAIDGCVIPWEVVPSLKIDQLTRIHTQIPGSPTLYTATFFLAMNLNRYNGLPDDLKAVIDNNSGKSFAALAGKMWDDVGADVLSKIQSDGSSQVATISEDEKKKWIDATKPAQDKWVEEMKAKGIDGAALVDEVRTLVAKHANG</sequence>
<name>H0HU74_9HYPH</name>
<dbReference type="AlphaFoldDB" id="H0HU74"/>
<dbReference type="Pfam" id="PF03480">
    <property type="entry name" value="DctP"/>
    <property type="match status" value="1"/>
</dbReference>
<organism evidence="2 3">
    <name type="scientific">Mesorhizobium alhagi CCNWXJ12-2</name>
    <dbReference type="NCBI Taxonomy" id="1107882"/>
    <lineage>
        <taxon>Bacteria</taxon>
        <taxon>Pseudomonadati</taxon>
        <taxon>Pseudomonadota</taxon>
        <taxon>Alphaproteobacteria</taxon>
        <taxon>Hyphomicrobiales</taxon>
        <taxon>Phyllobacteriaceae</taxon>
        <taxon>Allomesorhizobium</taxon>
    </lineage>
</organism>
<evidence type="ECO:0000256" key="1">
    <source>
        <dbReference type="ARBA" id="ARBA00022729"/>
    </source>
</evidence>
<dbReference type="CDD" id="cd13665">
    <property type="entry name" value="PBP2_TRAP_Dctp3_4"/>
    <property type="match status" value="1"/>
</dbReference>
<dbReference type="NCBIfam" id="NF037995">
    <property type="entry name" value="TRAP_S1"/>
    <property type="match status" value="1"/>
</dbReference>
<gene>
    <name evidence="2" type="ORF">MAXJ12_18578</name>
</gene>
<dbReference type="PATRIC" id="fig|1107882.3.peg.3635"/>
<dbReference type="InterPro" id="IPR006311">
    <property type="entry name" value="TAT_signal"/>
</dbReference>